<gene>
    <name evidence="1" type="ORF">LOTGIDRAFT_165489</name>
</gene>
<evidence type="ECO:0000313" key="1">
    <source>
        <dbReference type="EMBL" id="ESO88701.1"/>
    </source>
</evidence>
<sequence>MAEDSPFSFFLESLKIEAETIAKMQNDEDNIHITLYDIGRSHRVGPRQENRPRDIIVRFLSYRCRALVFGKKSNLKGYNRDRNFKIFVNEALTKNRAGIFKRVRDLHKEKLIDSCWTYDGRICIKTLQNKIVTIQSESDLVEFVVPLLDYSVPQTNENIVREPNPRDIRVPSQAANPVPTTMPGPSNLSFNTGPSSTSTPVPKITDFFTNGRRHVAPATSASGSIVNREASDGKRSVICGGLAVFAMYPFENSISVVQKRSWGLCVLKISSVSRSNISSDLFIIFVYIPPESSSFHSLCDFDIFLELHQTCLEFQKLGSIIVCGDLNSRTSTVSDQIFPLSDDRFISNSFFDQCDVSVNYKDRSSEDVVVNNFGRKLLDLCKSIGCVIVNGRQGSDSNVGKFTFNSSRGSSVIDYVLADPFSFECLSNFTVENASEFSDHCALSFGFNYNPETVNLKRPPESLETVFIKWDSKRSDEFRQSLTNQLIKLNELVDSYASCNDVNILVKNITSLFYDISVSCFGRKQKIRNNSRRFSSKLKHNEWYDSNCRKARSKFNRSRNRFVKTRTDYDRLIFCEHRKLFNRTKRRAKFSFGKEYGRRLSALHRSNPKEFWKSLKTQKRFTRKSSLTSTDFFNHFSALYNHQSEINNVAIENTNNICIGSLDYEISSDEVLFAIRKLKYDKSCGPDQICNEFFIESSDILLPFLRKSTVISVLSYASEVWGLLPGNSLENIQNDFVRYILRLGKGTPLAAALGEVGLFPLSILRKITSLKFWYKVVCSDNPLIFGVYKILCQDEMNGKRNWVSGIKFLFNELGLTFVFENPQLFNPSEIKRRIEDQYLQTWHSNLENSSKLRFYKNYKSSFEFESYLDANIGDKFKFLICKFRVGNLKLHIEIGRFNKTIREKRYCLCCKSKYIEDEFHFLLCCPTYNIIRRQFFHRQFWSFPSLYKMNRLMTPQTDRELLNLGKFIFQANSMRNQLLYE</sequence>
<evidence type="ECO:0008006" key="3">
    <source>
        <dbReference type="Google" id="ProtNLM"/>
    </source>
</evidence>
<dbReference type="Proteomes" id="UP000030746">
    <property type="component" value="Unassembled WGS sequence"/>
</dbReference>
<protein>
    <recommendedName>
        <fullName evidence="3">Endonuclease/exonuclease/phosphatase domain-containing protein</fullName>
    </recommendedName>
</protein>
<dbReference type="EMBL" id="KB202656">
    <property type="protein sequence ID" value="ESO88701.1"/>
    <property type="molecule type" value="Genomic_DNA"/>
</dbReference>
<dbReference type="OMA" id="WMEREHI"/>
<dbReference type="Gene3D" id="3.60.10.10">
    <property type="entry name" value="Endonuclease/exonuclease/phosphatase"/>
    <property type="match status" value="1"/>
</dbReference>
<dbReference type="RefSeq" id="XP_009060749.1">
    <property type="nucleotide sequence ID" value="XM_009062501.1"/>
</dbReference>
<keyword evidence="2" id="KW-1185">Reference proteome</keyword>
<dbReference type="CTD" id="20240091"/>
<dbReference type="STRING" id="225164.V4A5Z1"/>
<dbReference type="OrthoDB" id="6070753at2759"/>
<dbReference type="InterPro" id="IPR036691">
    <property type="entry name" value="Endo/exonu/phosph_ase_sf"/>
</dbReference>
<name>V4A5Z1_LOTGI</name>
<proteinExistence type="predicted"/>
<dbReference type="HOGENOM" id="CLU_303541_0_0_1"/>
<dbReference type="AlphaFoldDB" id="V4A5Z1"/>
<evidence type="ECO:0000313" key="2">
    <source>
        <dbReference type="Proteomes" id="UP000030746"/>
    </source>
</evidence>
<dbReference type="KEGG" id="lgi:LOTGIDRAFT_165489"/>
<reference evidence="1 2" key="1">
    <citation type="journal article" date="2013" name="Nature">
        <title>Insights into bilaterian evolution from three spiralian genomes.</title>
        <authorList>
            <person name="Simakov O."/>
            <person name="Marletaz F."/>
            <person name="Cho S.J."/>
            <person name="Edsinger-Gonzales E."/>
            <person name="Havlak P."/>
            <person name="Hellsten U."/>
            <person name="Kuo D.H."/>
            <person name="Larsson T."/>
            <person name="Lv J."/>
            <person name="Arendt D."/>
            <person name="Savage R."/>
            <person name="Osoegawa K."/>
            <person name="de Jong P."/>
            <person name="Grimwood J."/>
            <person name="Chapman J.A."/>
            <person name="Shapiro H."/>
            <person name="Aerts A."/>
            <person name="Otillar R.P."/>
            <person name="Terry A.Y."/>
            <person name="Boore J.L."/>
            <person name="Grigoriev I.V."/>
            <person name="Lindberg D.R."/>
            <person name="Seaver E.C."/>
            <person name="Weisblat D.A."/>
            <person name="Putnam N.H."/>
            <person name="Rokhsar D.S."/>
        </authorList>
    </citation>
    <scope>NUCLEOTIDE SEQUENCE [LARGE SCALE GENOMIC DNA]</scope>
</reference>
<accession>V4A5Z1</accession>
<organism evidence="1 2">
    <name type="scientific">Lottia gigantea</name>
    <name type="common">Giant owl limpet</name>
    <dbReference type="NCBI Taxonomy" id="225164"/>
    <lineage>
        <taxon>Eukaryota</taxon>
        <taxon>Metazoa</taxon>
        <taxon>Spiralia</taxon>
        <taxon>Lophotrochozoa</taxon>
        <taxon>Mollusca</taxon>
        <taxon>Gastropoda</taxon>
        <taxon>Patellogastropoda</taxon>
        <taxon>Lottioidea</taxon>
        <taxon>Lottiidae</taxon>
        <taxon>Lottia</taxon>
    </lineage>
</organism>
<dbReference type="GeneID" id="20240091"/>
<dbReference type="SUPFAM" id="SSF56219">
    <property type="entry name" value="DNase I-like"/>
    <property type="match status" value="1"/>
</dbReference>